<gene>
    <name evidence="7" type="ORF">BKH29_12060</name>
</gene>
<keyword evidence="3 6" id="KW-0812">Transmembrane</keyword>
<evidence type="ECO:0000256" key="3">
    <source>
        <dbReference type="ARBA" id="ARBA00022692"/>
    </source>
</evidence>
<dbReference type="OrthoDB" id="3728782at2"/>
<keyword evidence="5 6" id="KW-0472">Membrane</keyword>
<feature type="transmembrane region" description="Helical" evidence="6">
    <location>
        <begin position="74"/>
        <end position="98"/>
    </location>
</feature>
<evidence type="ECO:0000313" key="8">
    <source>
        <dbReference type="Proteomes" id="UP000186857"/>
    </source>
</evidence>
<feature type="transmembrane region" description="Helical" evidence="6">
    <location>
        <begin position="289"/>
        <end position="310"/>
    </location>
</feature>
<comment type="caution">
    <text evidence="7">The sequence shown here is derived from an EMBL/GenBank/DDBJ whole genome shotgun (WGS) entry which is preliminary data.</text>
</comment>
<evidence type="ECO:0000256" key="2">
    <source>
        <dbReference type="ARBA" id="ARBA00022475"/>
    </source>
</evidence>
<feature type="transmembrane region" description="Helical" evidence="6">
    <location>
        <begin position="110"/>
        <end position="134"/>
    </location>
</feature>
<dbReference type="PANTHER" id="PTHR30250">
    <property type="entry name" value="PST FAMILY PREDICTED COLANIC ACID TRANSPORTER"/>
    <property type="match status" value="1"/>
</dbReference>
<comment type="subcellular location">
    <subcellularLocation>
        <location evidence="1">Cell membrane</location>
        <topology evidence="1">Multi-pass membrane protein</topology>
    </subcellularLocation>
</comment>
<dbReference type="RefSeq" id="WP_075377574.1">
    <property type="nucleotide sequence ID" value="NZ_MSKJ01000035.1"/>
</dbReference>
<feature type="transmembrane region" description="Helical" evidence="6">
    <location>
        <begin position="36"/>
        <end position="53"/>
    </location>
</feature>
<feature type="transmembrane region" description="Helical" evidence="6">
    <location>
        <begin position="171"/>
        <end position="191"/>
    </location>
</feature>
<evidence type="ECO:0000256" key="4">
    <source>
        <dbReference type="ARBA" id="ARBA00022989"/>
    </source>
</evidence>
<dbReference type="InterPro" id="IPR002797">
    <property type="entry name" value="Polysacc_synth"/>
</dbReference>
<accession>A0A1Q8V4T2</accession>
<reference evidence="7 8" key="1">
    <citation type="submission" date="2016-12" db="EMBL/GenBank/DDBJ databases">
        <title>Genomic Comparison of strains in the 'Actinomyces naeslundii' Group.</title>
        <authorList>
            <person name="Mughal S.R."/>
            <person name="Do T."/>
            <person name="Gilbert S.C."/>
            <person name="Witherden E.A."/>
            <person name="Didelot X."/>
            <person name="Beighton D."/>
        </authorList>
    </citation>
    <scope>NUCLEOTIDE SEQUENCE [LARGE SCALE GENOMIC DNA]</scope>
    <source>
        <strain evidence="7 8">CCUG 33920</strain>
    </source>
</reference>
<evidence type="ECO:0000256" key="6">
    <source>
        <dbReference type="SAM" id="Phobius"/>
    </source>
</evidence>
<dbReference type="Pfam" id="PF01943">
    <property type="entry name" value="Polysacc_synt"/>
    <property type="match status" value="1"/>
</dbReference>
<dbReference type="PANTHER" id="PTHR30250:SF11">
    <property type="entry name" value="O-ANTIGEN TRANSPORTER-RELATED"/>
    <property type="match status" value="1"/>
</dbReference>
<organism evidence="7 8">
    <name type="scientific">Actinomyces oris</name>
    <dbReference type="NCBI Taxonomy" id="544580"/>
    <lineage>
        <taxon>Bacteria</taxon>
        <taxon>Bacillati</taxon>
        <taxon>Actinomycetota</taxon>
        <taxon>Actinomycetes</taxon>
        <taxon>Actinomycetales</taxon>
        <taxon>Actinomycetaceae</taxon>
        <taxon>Actinomyces</taxon>
    </lineage>
</organism>
<protein>
    <submittedName>
        <fullName evidence="7">Polysaccharide biosynthesis protein</fullName>
    </submittedName>
</protein>
<feature type="transmembrane region" description="Helical" evidence="6">
    <location>
        <begin position="322"/>
        <end position="338"/>
    </location>
</feature>
<name>A0A1Q8V4T2_9ACTO</name>
<keyword evidence="4 6" id="KW-1133">Transmembrane helix</keyword>
<dbReference type="EMBL" id="MSKJ01000035">
    <property type="protein sequence ID" value="OLO43077.1"/>
    <property type="molecule type" value="Genomic_DNA"/>
</dbReference>
<proteinExistence type="predicted"/>
<keyword evidence="2" id="KW-1003">Cell membrane</keyword>
<dbReference type="GO" id="GO:0005886">
    <property type="term" value="C:plasma membrane"/>
    <property type="evidence" value="ECO:0007669"/>
    <property type="project" value="UniProtKB-SubCell"/>
</dbReference>
<dbReference type="AlphaFoldDB" id="A0A1Q8V4T2"/>
<feature type="transmembrane region" description="Helical" evidence="6">
    <location>
        <begin position="383"/>
        <end position="404"/>
    </location>
</feature>
<feature type="transmembrane region" description="Helical" evidence="6">
    <location>
        <begin position="359"/>
        <end position="377"/>
    </location>
</feature>
<evidence type="ECO:0000313" key="7">
    <source>
        <dbReference type="EMBL" id="OLO43077.1"/>
    </source>
</evidence>
<feature type="transmembrane region" description="Helical" evidence="6">
    <location>
        <begin position="146"/>
        <end position="165"/>
    </location>
</feature>
<evidence type="ECO:0000256" key="1">
    <source>
        <dbReference type="ARBA" id="ARBA00004651"/>
    </source>
</evidence>
<dbReference type="InterPro" id="IPR050833">
    <property type="entry name" value="Poly_Biosynth_Transport"/>
</dbReference>
<sequence>MGVSGVFGLVNTSLIIRHFGADAFAQYNLLATFPTLMPFTDLGIGAVILNTVASSTDPSRDSAVRRTITTAVRVLLGSALAISTIGIVIMLLGGWPWLLGDKLMEGGGPTVTVCLIIYAAALPLSVGQRVIIGLGRSATQVISQGVVSPAMSCFLLLAIVTGLGRGNAVSIYSYIANALVSVICIVVAWRATRPLFREALKDVPHLRSVRGVRIVNTAGPQLLQSLAIPIAFQTDQLLLSHLGQSQALAEYGLANRLFNMLTQTVMAAGVAMWPMFAKARADKRIESPFKPAIAFSGGGFLLALALVAITPWAARVMSGGEVVLPSVLVWAFAAYVAVEAGKQPLGMYMTDPRGLQFQVIPVLVLVPMNLAVSWVLIGPFDAAGPILGSVISVILCQILPYAWWVRRDVARRRRELAQQ</sequence>
<dbReference type="Proteomes" id="UP000186857">
    <property type="component" value="Unassembled WGS sequence"/>
</dbReference>
<evidence type="ECO:0000256" key="5">
    <source>
        <dbReference type="ARBA" id="ARBA00023136"/>
    </source>
</evidence>